<keyword evidence="4" id="KW-1185">Reference proteome</keyword>
<dbReference type="Pfam" id="PF04909">
    <property type="entry name" value="Amidohydro_2"/>
    <property type="match status" value="1"/>
</dbReference>
<feature type="domain" description="Amidohydrolase-related" evidence="2">
    <location>
        <begin position="3"/>
        <end position="274"/>
    </location>
</feature>
<gene>
    <name evidence="3" type="ORF">L0U89_14045</name>
</gene>
<evidence type="ECO:0000256" key="1">
    <source>
        <dbReference type="ARBA" id="ARBA00038310"/>
    </source>
</evidence>
<dbReference type="Proteomes" id="UP001201449">
    <property type="component" value="Unassembled WGS sequence"/>
</dbReference>
<dbReference type="RefSeq" id="WP_234862084.1">
    <property type="nucleotide sequence ID" value="NZ_JAKEVZ010000010.1"/>
</dbReference>
<dbReference type="InterPro" id="IPR052350">
    <property type="entry name" value="Metallo-dep_Lactonases"/>
</dbReference>
<sequence length="276" mass="32155">MKIDAHQHFWKYDPARHAWIDKSMYKIRRNFLPEDLWPEMKANGISGCVAVQSDETENETRFLLDLANRFDWIKKVVGWVDLKSADIESKLERYQTDTRLAGFRAILQSLEPEAMEDSAFLNGIGRLERFGFTYDVLIFPRHLEKAYELCRKFPNQPFVLDHLAKPGIKAGEFANWSKWIAKMAELPNVCCKVSGMVTEANWSNWKSEDFKPYLDFVTEHFGTDRLLYGSDWPVCLVAGTYSEVFDLADSYFQNFSESEKQAIFGKNAMRFYGIQF</sequence>
<comment type="caution">
    <text evidence="3">The sequence shown here is derived from an EMBL/GenBank/DDBJ whole genome shotgun (WGS) entry which is preliminary data.</text>
</comment>
<accession>A0ABS9BY13</accession>
<evidence type="ECO:0000313" key="3">
    <source>
        <dbReference type="EMBL" id="MCF1752179.1"/>
    </source>
</evidence>
<dbReference type="Gene3D" id="3.20.20.140">
    <property type="entry name" value="Metal-dependent hydrolases"/>
    <property type="match status" value="1"/>
</dbReference>
<dbReference type="PANTHER" id="PTHR43569">
    <property type="entry name" value="AMIDOHYDROLASE"/>
    <property type="match status" value="1"/>
</dbReference>
<name>A0ABS9BY13_9BACT</name>
<evidence type="ECO:0000313" key="4">
    <source>
        <dbReference type="Proteomes" id="UP001201449"/>
    </source>
</evidence>
<dbReference type="InterPro" id="IPR032466">
    <property type="entry name" value="Metal_Hydrolase"/>
</dbReference>
<protein>
    <submittedName>
        <fullName evidence="3">Amidohydrolase family protein</fullName>
    </submittedName>
</protein>
<dbReference type="PANTHER" id="PTHR43569:SF2">
    <property type="entry name" value="AMIDOHYDROLASE-RELATED DOMAIN-CONTAINING PROTEIN"/>
    <property type="match status" value="1"/>
</dbReference>
<comment type="similarity">
    <text evidence="1">Belongs to the metallo-dependent hydrolases superfamily.</text>
</comment>
<evidence type="ECO:0000259" key="2">
    <source>
        <dbReference type="Pfam" id="PF04909"/>
    </source>
</evidence>
<proteinExistence type="inferred from homology"/>
<dbReference type="EMBL" id="JAKEVZ010000010">
    <property type="protein sequence ID" value="MCF1752179.1"/>
    <property type="molecule type" value="Genomic_DNA"/>
</dbReference>
<dbReference type="InterPro" id="IPR006680">
    <property type="entry name" value="Amidohydro-rel"/>
</dbReference>
<organism evidence="3 4">
    <name type="scientific">Mariniradius sediminis</name>
    <dbReference type="NCBI Taxonomy" id="2909237"/>
    <lineage>
        <taxon>Bacteria</taxon>
        <taxon>Pseudomonadati</taxon>
        <taxon>Bacteroidota</taxon>
        <taxon>Cytophagia</taxon>
        <taxon>Cytophagales</taxon>
        <taxon>Cyclobacteriaceae</taxon>
        <taxon>Mariniradius</taxon>
    </lineage>
</organism>
<dbReference type="SUPFAM" id="SSF51556">
    <property type="entry name" value="Metallo-dependent hydrolases"/>
    <property type="match status" value="1"/>
</dbReference>
<reference evidence="3 4" key="1">
    <citation type="submission" date="2022-01" db="EMBL/GenBank/DDBJ databases">
        <title>Mariniradius saccharolyticus sp. nov., isolated from sediment of a river.</title>
        <authorList>
            <person name="Liu H."/>
        </authorList>
    </citation>
    <scope>NUCLEOTIDE SEQUENCE [LARGE SCALE GENOMIC DNA]</scope>
    <source>
        <strain evidence="3 4">RY-2</strain>
    </source>
</reference>